<dbReference type="AlphaFoldDB" id="A0A7X6N487"/>
<reference evidence="1 2" key="1">
    <citation type="submission" date="2020-04" db="EMBL/GenBank/DDBJ databases">
        <title>MicrobeNet Type strains.</title>
        <authorList>
            <person name="Nicholson A.C."/>
        </authorList>
    </citation>
    <scope>NUCLEOTIDE SEQUENCE [LARGE SCALE GENOMIC DNA]</scope>
    <source>
        <strain evidence="1 2">CCUG 61472</strain>
    </source>
</reference>
<dbReference type="RefSeq" id="WP_168722543.1">
    <property type="nucleotide sequence ID" value="NZ_JAAXPN010000009.1"/>
</dbReference>
<dbReference type="Proteomes" id="UP000549765">
    <property type="component" value="Unassembled WGS sequence"/>
</dbReference>
<proteinExistence type="predicted"/>
<dbReference type="EMBL" id="JAAXPN010000009">
    <property type="protein sequence ID" value="NKZ24750.1"/>
    <property type="molecule type" value="Genomic_DNA"/>
</dbReference>
<evidence type="ECO:0000313" key="2">
    <source>
        <dbReference type="Proteomes" id="UP000549765"/>
    </source>
</evidence>
<name>A0A7X6N487_9LACO</name>
<organism evidence="1 2">
    <name type="scientific">Periweissella fabalis</name>
    <dbReference type="NCBI Taxonomy" id="1070421"/>
    <lineage>
        <taxon>Bacteria</taxon>
        <taxon>Bacillati</taxon>
        <taxon>Bacillota</taxon>
        <taxon>Bacilli</taxon>
        <taxon>Lactobacillales</taxon>
        <taxon>Lactobacillaceae</taxon>
        <taxon>Periweissella</taxon>
    </lineage>
</organism>
<evidence type="ECO:0000313" key="1">
    <source>
        <dbReference type="EMBL" id="NKZ24750.1"/>
    </source>
</evidence>
<evidence type="ECO:0008006" key="3">
    <source>
        <dbReference type="Google" id="ProtNLM"/>
    </source>
</evidence>
<protein>
    <recommendedName>
        <fullName evidence="3">Type II toxin-antitoxin system RelE/ParE family toxin</fullName>
    </recommendedName>
</protein>
<keyword evidence="2" id="KW-1185">Reference proteome</keyword>
<sequence>MKRKRKFIMYIDSQRHNYFAEYYQQLPKRDRKKMLALMIQIQEINLLIAQRQLWVRRVARDFYELRCYVDRGIMHCAYFFVVNDYYIITNAYLKIDKEQAYQEQLIAEKRKAEWSLTNAN</sequence>
<comment type="caution">
    <text evidence="1">The sequence shown here is derived from an EMBL/GenBank/DDBJ whole genome shotgun (WGS) entry which is preliminary data.</text>
</comment>
<gene>
    <name evidence="1" type="ORF">HF964_08080</name>
</gene>
<accession>A0A7X6N487</accession>